<evidence type="ECO:0000313" key="4">
    <source>
        <dbReference type="EMBL" id="PRP80726.1"/>
    </source>
</evidence>
<keyword evidence="3" id="KW-0812">Transmembrane</keyword>
<dbReference type="Pfam" id="PF00106">
    <property type="entry name" value="adh_short"/>
    <property type="match status" value="1"/>
</dbReference>
<dbReference type="Proteomes" id="UP000241769">
    <property type="component" value="Unassembled WGS sequence"/>
</dbReference>
<dbReference type="GO" id="GO:0005783">
    <property type="term" value="C:endoplasmic reticulum"/>
    <property type="evidence" value="ECO:0007669"/>
    <property type="project" value="UniProtKB-SubCell"/>
</dbReference>
<reference evidence="4 5" key="1">
    <citation type="journal article" date="2018" name="Genome Biol. Evol.">
        <title>Multiple Roots of Fruiting Body Formation in Amoebozoa.</title>
        <authorList>
            <person name="Hillmann F."/>
            <person name="Forbes G."/>
            <person name="Novohradska S."/>
            <person name="Ferling I."/>
            <person name="Riege K."/>
            <person name="Groth M."/>
            <person name="Westermann M."/>
            <person name="Marz M."/>
            <person name="Spaller T."/>
            <person name="Winckler T."/>
            <person name="Schaap P."/>
            <person name="Glockner G."/>
        </authorList>
    </citation>
    <scope>NUCLEOTIDE SEQUENCE [LARGE SCALE GENOMIC DNA]</scope>
    <source>
        <strain evidence="4 5">Jena</strain>
    </source>
</reference>
<dbReference type="InterPro" id="IPR036291">
    <property type="entry name" value="NAD(P)-bd_dom_sf"/>
</dbReference>
<proteinExistence type="predicted"/>
<dbReference type="OrthoDB" id="5545019at2759"/>
<dbReference type="PROSITE" id="PS00061">
    <property type="entry name" value="ADH_SHORT"/>
    <property type="match status" value="1"/>
</dbReference>
<accession>A0A2P6N9U4</accession>
<dbReference type="PANTHER" id="PTHR43899:SF4">
    <property type="entry name" value="17 BETA-HYDROXYSTEROID DEHYDROGENASE TYPE 3"/>
    <property type="match status" value="1"/>
</dbReference>
<gene>
    <name evidence="4" type="ORF">PROFUN_11599</name>
</gene>
<comment type="subcellular location">
    <subcellularLocation>
        <location evidence="1">Endoplasmic reticulum</location>
    </subcellularLocation>
</comment>
<dbReference type="AlphaFoldDB" id="A0A2P6N9U4"/>
<dbReference type="PRINTS" id="PR00081">
    <property type="entry name" value="GDHRDH"/>
</dbReference>
<dbReference type="SUPFAM" id="SSF51735">
    <property type="entry name" value="NAD(P)-binding Rossmann-fold domains"/>
    <property type="match status" value="1"/>
</dbReference>
<dbReference type="InParanoid" id="A0A2P6N9U4"/>
<name>A0A2P6N9U4_9EUKA</name>
<evidence type="ECO:0000256" key="3">
    <source>
        <dbReference type="SAM" id="Phobius"/>
    </source>
</evidence>
<organism evidence="4 5">
    <name type="scientific">Planoprotostelium fungivorum</name>
    <dbReference type="NCBI Taxonomy" id="1890364"/>
    <lineage>
        <taxon>Eukaryota</taxon>
        <taxon>Amoebozoa</taxon>
        <taxon>Evosea</taxon>
        <taxon>Variosea</taxon>
        <taxon>Cavosteliida</taxon>
        <taxon>Cavosteliaceae</taxon>
        <taxon>Planoprotostelium</taxon>
    </lineage>
</organism>
<keyword evidence="5" id="KW-1185">Reference proteome</keyword>
<dbReference type="GO" id="GO:0016491">
    <property type="term" value="F:oxidoreductase activity"/>
    <property type="evidence" value="ECO:0007669"/>
    <property type="project" value="UniProtKB-KW"/>
</dbReference>
<keyword evidence="2" id="KW-0560">Oxidoreductase</keyword>
<evidence type="ECO:0000313" key="5">
    <source>
        <dbReference type="Proteomes" id="UP000241769"/>
    </source>
</evidence>
<dbReference type="InterPro" id="IPR002347">
    <property type="entry name" value="SDR_fam"/>
</dbReference>
<dbReference type="STRING" id="1890364.A0A2P6N9U4"/>
<evidence type="ECO:0000256" key="2">
    <source>
        <dbReference type="ARBA" id="ARBA00023002"/>
    </source>
</evidence>
<protein>
    <submittedName>
        <fullName evidence="4">Short-chain dehydrogenase</fullName>
    </submittedName>
</protein>
<dbReference type="PANTHER" id="PTHR43899">
    <property type="entry name" value="RH59310P"/>
    <property type="match status" value="1"/>
</dbReference>
<evidence type="ECO:0000256" key="1">
    <source>
        <dbReference type="ARBA" id="ARBA00004240"/>
    </source>
</evidence>
<comment type="caution">
    <text evidence="4">The sequence shown here is derived from an EMBL/GenBank/DDBJ whole genome shotgun (WGS) entry which is preliminary data.</text>
</comment>
<feature type="transmembrane region" description="Helical" evidence="3">
    <location>
        <begin position="12"/>
        <end position="34"/>
    </location>
</feature>
<keyword evidence="3" id="KW-1133">Transmembrane helix</keyword>
<dbReference type="InterPro" id="IPR020904">
    <property type="entry name" value="Sc_DH/Rdtase_CS"/>
</dbReference>
<dbReference type="EMBL" id="MDYQ01000140">
    <property type="protein sequence ID" value="PRP80726.1"/>
    <property type="molecule type" value="Genomic_DNA"/>
</dbReference>
<dbReference type="Gene3D" id="3.40.50.720">
    <property type="entry name" value="NAD(P)-binding Rossmann-like Domain"/>
    <property type="match status" value="1"/>
</dbReference>
<sequence length="339" mass="38144">MAVSLLLGYTSLLWDGMITLTFTIGLFSLLGYILPLVYQWTPAREENFKIKYGCSWAIVVGSIEGINAQVIHKLARQSINVVIVSEADEETSVFHKNIQTDYPNCQFRFIPVNFTSDVMESITSNTADISANVLIFNMSDINIGLFADIPERDHVNTMRINCECVLRVTHWFLNRYLKGKNNVDVDDVPLFSTGAIIYVSSPAGFSASPFALTYGSTKAFLTHFSSSLAAEVRGEHLDVLTVHTSPTRADSSSPETVGMSPIHRVCRFLVYSPEQVASVIFSRVGRFPFIYNQGYWPLLHRMLFKFVDDQAFACIISWLVPYSNEYKRLLAVRMSEQGL</sequence>
<keyword evidence="3" id="KW-0472">Membrane</keyword>
<dbReference type="InterPro" id="IPR051019">
    <property type="entry name" value="VLCFA-Steroid_DH"/>
</dbReference>